<dbReference type="Proteomes" id="UP000535415">
    <property type="component" value="Unassembled WGS sequence"/>
</dbReference>
<gene>
    <name evidence="1" type="ORF">FHS72_003335</name>
</gene>
<dbReference type="AlphaFoldDB" id="A0A7W9BNJ8"/>
<proteinExistence type="predicted"/>
<dbReference type="EMBL" id="JACIJM010000013">
    <property type="protein sequence ID" value="MBB5723690.1"/>
    <property type="molecule type" value="Genomic_DNA"/>
</dbReference>
<evidence type="ECO:0000313" key="2">
    <source>
        <dbReference type="Proteomes" id="UP000535415"/>
    </source>
</evidence>
<dbReference type="RefSeq" id="WP_183530811.1">
    <property type="nucleotide sequence ID" value="NZ_JACIJM010000013.1"/>
</dbReference>
<reference evidence="1 2" key="1">
    <citation type="submission" date="2020-08" db="EMBL/GenBank/DDBJ databases">
        <title>Genomic Encyclopedia of Type Strains, Phase IV (KMG-IV): sequencing the most valuable type-strain genomes for metagenomic binning, comparative biology and taxonomic classification.</title>
        <authorList>
            <person name="Goeker M."/>
        </authorList>
    </citation>
    <scope>NUCLEOTIDE SEQUENCE [LARGE SCALE GENOMIC DNA]</scope>
    <source>
        <strain evidence="1 2">DSM 101064</strain>
    </source>
</reference>
<name>A0A7W9BNJ8_9RHOB</name>
<sequence length="49" mass="5040">MTAPIGAVRAIAAAGLSLSGETMRSIGNDMHERYKETSLGGLALFVTAC</sequence>
<comment type="caution">
    <text evidence="1">The sequence shown here is derived from an EMBL/GenBank/DDBJ whole genome shotgun (WGS) entry which is preliminary data.</text>
</comment>
<organism evidence="1 2">
    <name type="scientific">Yoonia ponticola</name>
    <dbReference type="NCBI Taxonomy" id="1524255"/>
    <lineage>
        <taxon>Bacteria</taxon>
        <taxon>Pseudomonadati</taxon>
        <taxon>Pseudomonadota</taxon>
        <taxon>Alphaproteobacteria</taxon>
        <taxon>Rhodobacterales</taxon>
        <taxon>Paracoccaceae</taxon>
        <taxon>Yoonia</taxon>
    </lineage>
</organism>
<protein>
    <submittedName>
        <fullName evidence="1">L-serine deaminase</fullName>
    </submittedName>
</protein>
<evidence type="ECO:0000313" key="1">
    <source>
        <dbReference type="EMBL" id="MBB5723690.1"/>
    </source>
</evidence>
<keyword evidence="2" id="KW-1185">Reference proteome</keyword>
<accession>A0A7W9BNJ8</accession>